<protein>
    <submittedName>
        <fullName evidence="1">Uncharacterized protein</fullName>
    </submittedName>
</protein>
<keyword evidence="2" id="KW-1185">Reference proteome</keyword>
<dbReference type="VEuPathDB" id="FungiDB:ASPSYDRAFT_618244"/>
<dbReference type="EMBL" id="KV878583">
    <property type="protein sequence ID" value="OJJ62172.1"/>
    <property type="molecule type" value="Genomic_DNA"/>
</dbReference>
<accession>A0A1L9TRW1</accession>
<dbReference type="RefSeq" id="XP_040705978.1">
    <property type="nucleotide sequence ID" value="XM_040850037.1"/>
</dbReference>
<organism evidence="1 2">
    <name type="scientific">Aspergillus sydowii CBS 593.65</name>
    <dbReference type="NCBI Taxonomy" id="1036612"/>
    <lineage>
        <taxon>Eukaryota</taxon>
        <taxon>Fungi</taxon>
        <taxon>Dikarya</taxon>
        <taxon>Ascomycota</taxon>
        <taxon>Pezizomycotina</taxon>
        <taxon>Eurotiomycetes</taxon>
        <taxon>Eurotiomycetidae</taxon>
        <taxon>Eurotiales</taxon>
        <taxon>Aspergillaceae</taxon>
        <taxon>Aspergillus</taxon>
        <taxon>Aspergillus subgen. Nidulantes</taxon>
    </lineage>
</organism>
<dbReference type="Proteomes" id="UP000184356">
    <property type="component" value="Unassembled WGS sequence"/>
</dbReference>
<proteinExistence type="predicted"/>
<dbReference type="GeneID" id="63766110"/>
<evidence type="ECO:0000313" key="2">
    <source>
        <dbReference type="Proteomes" id="UP000184356"/>
    </source>
</evidence>
<name>A0A1L9TRW1_9EURO</name>
<sequence>MAVNVRASFTLSCLMMKSSLHIGTFDWITPASLGGEVGATREAAAPLLCIVDALCTLTERGIYSSTIESWAGKLKKKKNKKIKKNSACDHVGLESGGVRCLSSEFSLCDHAMRQRVLTISPRGTRHYWYKTPWANETDVQARTYIRSTPAMITMHIIISLGSTMLCRVSLFTGNTSRRVYIQ</sequence>
<dbReference type="AlphaFoldDB" id="A0A1L9TRW1"/>
<reference evidence="2" key="1">
    <citation type="journal article" date="2017" name="Genome Biol.">
        <title>Comparative genomics reveals high biological diversity and specific adaptations in the industrially and medically important fungal genus Aspergillus.</title>
        <authorList>
            <person name="de Vries R.P."/>
            <person name="Riley R."/>
            <person name="Wiebenga A."/>
            <person name="Aguilar-Osorio G."/>
            <person name="Amillis S."/>
            <person name="Uchima C.A."/>
            <person name="Anderluh G."/>
            <person name="Asadollahi M."/>
            <person name="Askin M."/>
            <person name="Barry K."/>
            <person name="Battaglia E."/>
            <person name="Bayram O."/>
            <person name="Benocci T."/>
            <person name="Braus-Stromeyer S.A."/>
            <person name="Caldana C."/>
            <person name="Canovas D."/>
            <person name="Cerqueira G.C."/>
            <person name="Chen F."/>
            <person name="Chen W."/>
            <person name="Choi C."/>
            <person name="Clum A."/>
            <person name="Dos Santos R.A."/>
            <person name="Damasio A.R."/>
            <person name="Diallinas G."/>
            <person name="Emri T."/>
            <person name="Fekete E."/>
            <person name="Flipphi M."/>
            <person name="Freyberg S."/>
            <person name="Gallo A."/>
            <person name="Gournas C."/>
            <person name="Habgood R."/>
            <person name="Hainaut M."/>
            <person name="Harispe M.L."/>
            <person name="Henrissat B."/>
            <person name="Hilden K.S."/>
            <person name="Hope R."/>
            <person name="Hossain A."/>
            <person name="Karabika E."/>
            <person name="Karaffa L."/>
            <person name="Karanyi Z."/>
            <person name="Krasevec N."/>
            <person name="Kuo A."/>
            <person name="Kusch H."/>
            <person name="LaButti K."/>
            <person name="Lagendijk E.L."/>
            <person name="Lapidus A."/>
            <person name="Levasseur A."/>
            <person name="Lindquist E."/>
            <person name="Lipzen A."/>
            <person name="Logrieco A.F."/>
            <person name="MacCabe A."/>
            <person name="Maekelae M.R."/>
            <person name="Malavazi I."/>
            <person name="Melin P."/>
            <person name="Meyer V."/>
            <person name="Mielnichuk N."/>
            <person name="Miskei M."/>
            <person name="Molnar A.P."/>
            <person name="Mule G."/>
            <person name="Ngan C.Y."/>
            <person name="Orejas M."/>
            <person name="Orosz E."/>
            <person name="Ouedraogo J.P."/>
            <person name="Overkamp K.M."/>
            <person name="Park H.-S."/>
            <person name="Perrone G."/>
            <person name="Piumi F."/>
            <person name="Punt P.J."/>
            <person name="Ram A.F."/>
            <person name="Ramon A."/>
            <person name="Rauscher S."/>
            <person name="Record E."/>
            <person name="Riano-Pachon D.M."/>
            <person name="Robert V."/>
            <person name="Roehrig J."/>
            <person name="Ruller R."/>
            <person name="Salamov A."/>
            <person name="Salih N.S."/>
            <person name="Samson R.A."/>
            <person name="Sandor E."/>
            <person name="Sanguinetti M."/>
            <person name="Schuetze T."/>
            <person name="Sepcic K."/>
            <person name="Shelest E."/>
            <person name="Sherlock G."/>
            <person name="Sophianopoulou V."/>
            <person name="Squina F.M."/>
            <person name="Sun H."/>
            <person name="Susca A."/>
            <person name="Todd R.B."/>
            <person name="Tsang A."/>
            <person name="Unkles S.E."/>
            <person name="van de Wiele N."/>
            <person name="van Rossen-Uffink D."/>
            <person name="Oliveira J.V."/>
            <person name="Vesth T.C."/>
            <person name="Visser J."/>
            <person name="Yu J.-H."/>
            <person name="Zhou M."/>
            <person name="Andersen M.R."/>
            <person name="Archer D.B."/>
            <person name="Baker S.E."/>
            <person name="Benoit I."/>
            <person name="Brakhage A.A."/>
            <person name="Braus G.H."/>
            <person name="Fischer R."/>
            <person name="Frisvad J.C."/>
            <person name="Goldman G.H."/>
            <person name="Houbraken J."/>
            <person name="Oakley B."/>
            <person name="Pocsi I."/>
            <person name="Scazzocchio C."/>
            <person name="Seiboth B."/>
            <person name="vanKuyk P.A."/>
            <person name="Wortman J."/>
            <person name="Dyer P.S."/>
            <person name="Grigoriev I.V."/>
        </authorList>
    </citation>
    <scope>NUCLEOTIDE SEQUENCE [LARGE SCALE GENOMIC DNA]</scope>
    <source>
        <strain evidence="2">CBS 593.65</strain>
    </source>
</reference>
<gene>
    <name evidence="1" type="ORF">ASPSYDRAFT_618244</name>
</gene>
<evidence type="ECO:0000313" key="1">
    <source>
        <dbReference type="EMBL" id="OJJ62172.1"/>
    </source>
</evidence>